<name>A0A084VWR1_ANOSI</name>
<dbReference type="EMBL" id="ATLV01017716">
    <property type="status" value="NOT_ANNOTATED_CDS"/>
    <property type="molecule type" value="Genomic_DNA"/>
</dbReference>
<reference evidence="3" key="2">
    <citation type="submission" date="2020-05" db="UniProtKB">
        <authorList>
            <consortium name="EnsemblMetazoa"/>
        </authorList>
    </citation>
    <scope>IDENTIFICATION</scope>
</reference>
<organism evidence="2">
    <name type="scientific">Anopheles sinensis</name>
    <name type="common">Mosquito</name>
    <dbReference type="NCBI Taxonomy" id="74873"/>
    <lineage>
        <taxon>Eukaryota</taxon>
        <taxon>Metazoa</taxon>
        <taxon>Ecdysozoa</taxon>
        <taxon>Arthropoda</taxon>
        <taxon>Hexapoda</taxon>
        <taxon>Insecta</taxon>
        <taxon>Pterygota</taxon>
        <taxon>Neoptera</taxon>
        <taxon>Endopterygota</taxon>
        <taxon>Diptera</taxon>
        <taxon>Nematocera</taxon>
        <taxon>Culicoidea</taxon>
        <taxon>Culicidae</taxon>
        <taxon>Anophelinae</taxon>
        <taxon>Anopheles</taxon>
    </lineage>
</organism>
<evidence type="ECO:0000313" key="3">
    <source>
        <dbReference type="EnsemblMetazoa" id="ASIC010100-PA"/>
    </source>
</evidence>
<dbReference type="EMBL" id="KE525181">
    <property type="protein sequence ID" value="KFB42405.1"/>
    <property type="molecule type" value="Genomic_DNA"/>
</dbReference>
<dbReference type="EnsemblMetazoa" id="ASIC010100-RA">
    <property type="protein sequence ID" value="ASIC010100-PA"/>
    <property type="gene ID" value="ASIC010100"/>
</dbReference>
<proteinExistence type="predicted"/>
<dbReference type="AlphaFoldDB" id="A0A084VWR1"/>
<evidence type="ECO:0000313" key="2">
    <source>
        <dbReference type="EMBL" id="KFB42405.1"/>
    </source>
</evidence>
<dbReference type="Proteomes" id="UP000030765">
    <property type="component" value="Unassembled WGS sequence"/>
</dbReference>
<accession>A0A084VWR1</accession>
<evidence type="ECO:0000313" key="4">
    <source>
        <dbReference type="Proteomes" id="UP000030765"/>
    </source>
</evidence>
<dbReference type="VEuPathDB" id="VectorBase:ASIC010100"/>
<keyword evidence="4" id="KW-1185">Reference proteome</keyword>
<feature type="compositionally biased region" description="Gly residues" evidence="1">
    <location>
        <begin position="58"/>
        <end position="67"/>
    </location>
</feature>
<feature type="region of interest" description="Disordered" evidence="1">
    <location>
        <begin position="53"/>
        <end position="72"/>
    </location>
</feature>
<reference evidence="2 4" key="1">
    <citation type="journal article" date="2014" name="BMC Genomics">
        <title>Genome sequence of Anopheles sinensis provides insight into genetics basis of mosquito competence for malaria parasites.</title>
        <authorList>
            <person name="Zhou D."/>
            <person name="Zhang D."/>
            <person name="Ding G."/>
            <person name="Shi L."/>
            <person name="Hou Q."/>
            <person name="Ye Y."/>
            <person name="Xu Y."/>
            <person name="Zhou H."/>
            <person name="Xiong C."/>
            <person name="Li S."/>
            <person name="Yu J."/>
            <person name="Hong S."/>
            <person name="Yu X."/>
            <person name="Zou P."/>
            <person name="Chen C."/>
            <person name="Chang X."/>
            <person name="Wang W."/>
            <person name="Lv Y."/>
            <person name="Sun Y."/>
            <person name="Ma L."/>
            <person name="Shen B."/>
            <person name="Zhu C."/>
        </authorList>
    </citation>
    <scope>NUCLEOTIDE SEQUENCE [LARGE SCALE GENOMIC DNA]</scope>
</reference>
<protein>
    <submittedName>
        <fullName evidence="2 3">Uncharacterized protein</fullName>
    </submittedName>
</protein>
<gene>
    <name evidence="2" type="ORF">ZHAS_00010100</name>
</gene>
<evidence type="ECO:0000256" key="1">
    <source>
        <dbReference type="SAM" id="MobiDB-lite"/>
    </source>
</evidence>
<sequence length="82" mass="8706">MQSLSWLSSAVHKLHDHQTACSSSSTGSRIKLQHQLEQRDDGIESWRRPLPSVVMLHGGDGGGGGSEGPPTVGCMAAKVQKL</sequence>